<organism evidence="4 5">
    <name type="scientific">Massilia haematophila</name>
    <dbReference type="NCBI Taxonomy" id="457923"/>
    <lineage>
        <taxon>Bacteria</taxon>
        <taxon>Pseudomonadati</taxon>
        <taxon>Pseudomonadota</taxon>
        <taxon>Betaproteobacteria</taxon>
        <taxon>Burkholderiales</taxon>
        <taxon>Oxalobacteraceae</taxon>
        <taxon>Telluria group</taxon>
        <taxon>Massilia</taxon>
    </lineage>
</organism>
<dbReference type="Gene3D" id="3.40.1280.10">
    <property type="match status" value="1"/>
</dbReference>
<evidence type="ECO:0000256" key="2">
    <source>
        <dbReference type="ARBA" id="ARBA00022679"/>
    </source>
</evidence>
<protein>
    <submittedName>
        <fullName evidence="4">TrmH family RNA methyltransferase</fullName>
    </submittedName>
</protein>
<evidence type="ECO:0000259" key="3">
    <source>
        <dbReference type="Pfam" id="PF00588"/>
    </source>
</evidence>
<dbReference type="PANTHER" id="PTHR43191:SF2">
    <property type="entry name" value="RRNA METHYLTRANSFERASE 3, MITOCHONDRIAL"/>
    <property type="match status" value="1"/>
</dbReference>
<dbReference type="InterPro" id="IPR001537">
    <property type="entry name" value="SpoU_MeTrfase"/>
</dbReference>
<dbReference type="RefSeq" id="WP_312549613.1">
    <property type="nucleotide sequence ID" value="NZ_JBHRVV010000001.1"/>
</dbReference>
<evidence type="ECO:0000313" key="5">
    <source>
        <dbReference type="Proteomes" id="UP001595665"/>
    </source>
</evidence>
<dbReference type="InterPro" id="IPR029026">
    <property type="entry name" value="tRNA_m1G_MTases_N"/>
</dbReference>
<keyword evidence="2" id="KW-0808">Transferase</keyword>
<evidence type="ECO:0000256" key="1">
    <source>
        <dbReference type="ARBA" id="ARBA00022603"/>
    </source>
</evidence>
<dbReference type="SUPFAM" id="SSF75217">
    <property type="entry name" value="alpha/beta knot"/>
    <property type="match status" value="1"/>
</dbReference>
<dbReference type="PANTHER" id="PTHR43191">
    <property type="entry name" value="RRNA METHYLTRANSFERASE 3"/>
    <property type="match status" value="1"/>
</dbReference>
<feature type="domain" description="tRNA/rRNA methyltransferase SpoU type" evidence="3">
    <location>
        <begin position="118"/>
        <end position="252"/>
    </location>
</feature>
<dbReference type="Proteomes" id="UP001595665">
    <property type="component" value="Unassembled WGS sequence"/>
</dbReference>
<dbReference type="SUPFAM" id="SSF55315">
    <property type="entry name" value="L30e-like"/>
    <property type="match status" value="1"/>
</dbReference>
<accession>A0ABV7PGC8</accession>
<dbReference type="InterPro" id="IPR029028">
    <property type="entry name" value="Alpha/beta_knot_MTases"/>
</dbReference>
<dbReference type="EMBL" id="JBHRVV010000001">
    <property type="protein sequence ID" value="MFC3458225.1"/>
    <property type="molecule type" value="Genomic_DNA"/>
</dbReference>
<dbReference type="InterPro" id="IPR051259">
    <property type="entry name" value="rRNA_Methyltransferase"/>
</dbReference>
<comment type="caution">
    <text evidence="4">The sequence shown here is derived from an EMBL/GenBank/DDBJ whole genome shotgun (WGS) entry which is preliminary data.</text>
</comment>
<dbReference type="Pfam" id="PF00588">
    <property type="entry name" value="SpoU_methylase"/>
    <property type="match status" value="1"/>
</dbReference>
<dbReference type="GO" id="GO:0032259">
    <property type="term" value="P:methylation"/>
    <property type="evidence" value="ECO:0007669"/>
    <property type="project" value="UniProtKB-KW"/>
</dbReference>
<dbReference type="GO" id="GO:0008168">
    <property type="term" value="F:methyltransferase activity"/>
    <property type="evidence" value="ECO:0007669"/>
    <property type="project" value="UniProtKB-KW"/>
</dbReference>
<keyword evidence="1 4" id="KW-0489">Methyltransferase</keyword>
<reference evidence="5" key="1">
    <citation type="journal article" date="2019" name="Int. J. Syst. Evol. Microbiol.">
        <title>The Global Catalogue of Microorganisms (GCM) 10K type strain sequencing project: providing services to taxonomists for standard genome sequencing and annotation.</title>
        <authorList>
            <consortium name="The Broad Institute Genomics Platform"/>
            <consortium name="The Broad Institute Genome Sequencing Center for Infectious Disease"/>
            <person name="Wu L."/>
            <person name="Ma J."/>
        </authorList>
    </citation>
    <scope>NUCLEOTIDE SEQUENCE [LARGE SCALE GENOMIC DNA]</scope>
    <source>
        <strain evidence="5">CCM 7480</strain>
    </source>
</reference>
<gene>
    <name evidence="4" type="ORF">ACFOPH_08200</name>
</gene>
<keyword evidence="5" id="KW-1185">Reference proteome</keyword>
<dbReference type="InterPro" id="IPR029064">
    <property type="entry name" value="Ribosomal_eL30-like_sf"/>
</dbReference>
<sequence length="269" mass="28640">MKSITSRDNPFYKDLVKLATSSQARRKAGRTLLDGVHLCQSWLDLRGAPAHCVVSDEALHNPEVADIVARLEGMHVHVTALPDALFKALSQVEHGVNLLFLVETPQPAAPAAMTVSAVLLDGVQDPGNAGSILRSAAAAGITQVFCSPGTAFCWSPKVLRAAMGAHFVLEIFENVDLAALVRASKIAVLAMSGYAEQRLYEVDLRQPVGWLLGHEGQGVGDELMGLASHQVVIPHAGQVESLNVAAAAAVCFFEQLRQRQAWTAALPLG</sequence>
<proteinExistence type="predicted"/>
<dbReference type="Gene3D" id="3.30.1330.30">
    <property type="match status" value="1"/>
</dbReference>
<name>A0ABV7PGC8_9BURK</name>
<evidence type="ECO:0000313" key="4">
    <source>
        <dbReference type="EMBL" id="MFC3458225.1"/>
    </source>
</evidence>
<dbReference type="CDD" id="cd18095">
    <property type="entry name" value="SpoU-like_rRNA-MTase"/>
    <property type="match status" value="1"/>
</dbReference>